<accession>A0A6B2JLZ9</accession>
<sequence>MQTRYTLSAAAAALAASLAAPALAQDVGDVNVGAGLSTLGGVVEGSYQITPEFAVRGIANGTFGLGVESSLEEYEFDGEAQLGGVGLLADYYPNGANFRFSGGLYVPTGGLEGTFTSDDRTFEGEAGFAEEVAPMATVGYRYAFTSGLTLSAEAGAIFSDYEVTTDSADPADQAEAQRLSDDANDWAAYPYVALTAGFSF</sequence>
<feature type="signal peptide" evidence="1">
    <location>
        <begin position="1"/>
        <end position="24"/>
    </location>
</feature>
<reference evidence="2 3" key="1">
    <citation type="submission" date="2020-02" db="EMBL/GenBank/DDBJ databases">
        <title>Pseudoroseicyclus tamarix, sp. nov., isolated from offshore sediment of a Tamarix chinensis forest.</title>
        <authorList>
            <person name="Gai Y."/>
        </authorList>
    </citation>
    <scope>NUCLEOTIDE SEQUENCE [LARGE SCALE GENOMIC DNA]</scope>
    <source>
        <strain evidence="2 3">CLL3-39</strain>
    </source>
</reference>
<dbReference type="Gene3D" id="2.40.160.170">
    <property type="match status" value="1"/>
</dbReference>
<comment type="caution">
    <text evidence="2">The sequence shown here is derived from an EMBL/GenBank/DDBJ whole genome shotgun (WGS) entry which is preliminary data.</text>
</comment>
<keyword evidence="1" id="KW-0732">Signal</keyword>
<evidence type="ECO:0000256" key="1">
    <source>
        <dbReference type="SAM" id="SignalP"/>
    </source>
</evidence>
<keyword evidence="3" id="KW-1185">Reference proteome</keyword>
<protein>
    <recommendedName>
        <fullName evidence="4">Outer membrane protein beta-barrel domain-containing protein</fullName>
    </recommendedName>
</protein>
<dbReference type="EMBL" id="JAAGAB010000004">
    <property type="protein sequence ID" value="NDV02603.1"/>
    <property type="molecule type" value="Genomic_DNA"/>
</dbReference>
<evidence type="ECO:0008006" key="4">
    <source>
        <dbReference type="Google" id="ProtNLM"/>
    </source>
</evidence>
<evidence type="ECO:0000313" key="3">
    <source>
        <dbReference type="Proteomes" id="UP000474757"/>
    </source>
</evidence>
<dbReference type="AlphaFoldDB" id="A0A6B2JLZ9"/>
<feature type="chain" id="PRO_5025405728" description="Outer membrane protein beta-barrel domain-containing protein" evidence="1">
    <location>
        <begin position="25"/>
        <end position="200"/>
    </location>
</feature>
<dbReference type="Proteomes" id="UP000474757">
    <property type="component" value="Unassembled WGS sequence"/>
</dbReference>
<gene>
    <name evidence="2" type="ORF">GZA08_16660</name>
</gene>
<name>A0A6B2JLZ9_9RHOB</name>
<proteinExistence type="predicted"/>
<evidence type="ECO:0000313" key="2">
    <source>
        <dbReference type="EMBL" id="NDV02603.1"/>
    </source>
</evidence>
<organism evidence="2 3">
    <name type="scientific">Pseudoroseicyclus tamaricis</name>
    <dbReference type="NCBI Taxonomy" id="2705421"/>
    <lineage>
        <taxon>Bacteria</taxon>
        <taxon>Pseudomonadati</taxon>
        <taxon>Pseudomonadota</taxon>
        <taxon>Alphaproteobacteria</taxon>
        <taxon>Rhodobacterales</taxon>
        <taxon>Paracoccaceae</taxon>
        <taxon>Pseudoroseicyclus</taxon>
    </lineage>
</organism>
<dbReference type="RefSeq" id="WP_163895720.1">
    <property type="nucleotide sequence ID" value="NZ_JAAFYS010000004.1"/>
</dbReference>